<dbReference type="KEGG" id="ard:AXF14_07530"/>
<dbReference type="OrthoDB" id="9769481at2"/>
<evidence type="ECO:0000313" key="2">
    <source>
        <dbReference type="EMBL" id="AMD87462.1"/>
    </source>
</evidence>
<dbReference type="InterPro" id="IPR024499">
    <property type="entry name" value="Mbeg1-like"/>
</dbReference>
<keyword evidence="3" id="KW-1185">Reference proteome</keyword>
<dbReference type="STRING" id="111015.AXF14_07530"/>
<feature type="region of interest" description="Disordered" evidence="1">
    <location>
        <begin position="374"/>
        <end position="394"/>
    </location>
</feature>
<organism evidence="2 3">
    <name type="scientific">Actinomyces radicidentis</name>
    <dbReference type="NCBI Taxonomy" id="111015"/>
    <lineage>
        <taxon>Bacteria</taxon>
        <taxon>Bacillati</taxon>
        <taxon>Actinomycetota</taxon>
        <taxon>Actinomycetes</taxon>
        <taxon>Actinomycetales</taxon>
        <taxon>Actinomycetaceae</taxon>
        <taxon>Actinomyces</taxon>
    </lineage>
</organism>
<evidence type="ECO:0000256" key="1">
    <source>
        <dbReference type="SAM" id="MobiDB-lite"/>
    </source>
</evidence>
<evidence type="ECO:0008006" key="4">
    <source>
        <dbReference type="Google" id="ProtNLM"/>
    </source>
</evidence>
<sequence>MDLERYKPTRHGGIIDYARTHLDTFTERPLGAVDSLILSWAGYLRLPEELAAARGPEGVRIAELHRAEYFEDYVRGVLQPEQGLALLTAMTASPRFRDVRLTRYTSRTDADVEMQFSAMTFLLPYGAAYVAFRGTDSSLVGWKEDFNTSFECPVPSQVEAADYLAAVAGDLDGGIITGGHSKGGNLAVYAAATVAPEVRERVVRAYSHDGPGFLPEVLATSAFVEVAPKVCKTVPQSSVIGMLLEQQEGYRVVRSRRPMLWQHDPFTWEVDGEDLVYLDHLAPDALTIDRTVSTWLAGRSTEERERFIDALYAVIGSTEALTVDELRADWVHGVRSAARAYSDLDPETRALIRETLHALRTSTGPLLPERLQRDLRRGSRTTEALEGAPGAHRD</sequence>
<reference evidence="3" key="1">
    <citation type="submission" date="2016-02" db="EMBL/GenBank/DDBJ databases">
        <authorList>
            <person name="Holder M.E."/>
            <person name="Ajami N.J."/>
            <person name="Petrosino J.F."/>
        </authorList>
    </citation>
    <scope>NUCLEOTIDE SEQUENCE [LARGE SCALE GENOMIC DNA]</scope>
    <source>
        <strain evidence="3">CCUG 36733</strain>
    </source>
</reference>
<evidence type="ECO:0000313" key="3">
    <source>
        <dbReference type="Proteomes" id="UP000065220"/>
    </source>
</evidence>
<proteinExistence type="predicted"/>
<dbReference type="EMBL" id="CP014228">
    <property type="protein sequence ID" value="AMD87462.1"/>
    <property type="molecule type" value="Genomic_DNA"/>
</dbReference>
<name>A0A0X8JF98_ACTRD</name>
<gene>
    <name evidence="2" type="ORF">AXF14_07530</name>
</gene>
<dbReference type="Proteomes" id="UP000065220">
    <property type="component" value="Chromosome"/>
</dbReference>
<dbReference type="SUPFAM" id="SSF53474">
    <property type="entry name" value="alpha/beta-Hydrolases"/>
    <property type="match status" value="1"/>
</dbReference>
<dbReference type="AlphaFoldDB" id="A0A0X8JF98"/>
<accession>A0A0X8JF98</accession>
<protein>
    <recommendedName>
        <fullName evidence="4">DUF2974 domain-containing protein</fullName>
    </recommendedName>
</protein>
<dbReference type="RefSeq" id="WP_067942153.1">
    <property type="nucleotide sequence ID" value="NZ_CP014228.1"/>
</dbReference>
<dbReference type="InterPro" id="IPR029058">
    <property type="entry name" value="AB_hydrolase_fold"/>
</dbReference>
<dbReference type="Pfam" id="PF11187">
    <property type="entry name" value="Mbeg1-like"/>
    <property type="match status" value="1"/>
</dbReference>